<name>A0A212IW22_9PROT</name>
<evidence type="ECO:0000313" key="1">
    <source>
        <dbReference type="EMBL" id="SBV91362.1"/>
    </source>
</evidence>
<reference evidence="1" key="1">
    <citation type="submission" date="2016-04" db="EMBL/GenBank/DDBJ databases">
        <authorList>
            <person name="Evans L.H."/>
            <person name="Alamgir A."/>
            <person name="Owens N."/>
            <person name="Weber N.D."/>
            <person name="Virtaneva K."/>
            <person name="Barbian K."/>
            <person name="Babar A."/>
            <person name="Rosenke K."/>
        </authorList>
    </citation>
    <scope>NUCLEOTIDE SEQUENCE</scope>
    <source>
        <strain evidence="1">86</strain>
    </source>
</reference>
<sequence>MVNKIVQGMREAVAYAKGASDICERGVDQPEVSVLHGGVQVGRDRLEGVEVVDGIPDARLDHKRPSSSS</sequence>
<gene>
    <name evidence="1" type="ORF">KL86APRO_10117</name>
</gene>
<organism evidence="1">
    <name type="scientific">uncultured Alphaproteobacteria bacterium</name>
    <dbReference type="NCBI Taxonomy" id="91750"/>
    <lineage>
        <taxon>Bacteria</taxon>
        <taxon>Pseudomonadati</taxon>
        <taxon>Pseudomonadota</taxon>
        <taxon>Alphaproteobacteria</taxon>
        <taxon>environmental samples</taxon>
    </lineage>
</organism>
<protein>
    <submittedName>
        <fullName evidence="1">Uncharacterized protein</fullName>
    </submittedName>
</protein>
<proteinExistence type="predicted"/>
<dbReference type="AlphaFoldDB" id="A0A212IW22"/>
<dbReference type="EMBL" id="FLUO01000001">
    <property type="protein sequence ID" value="SBV91362.1"/>
    <property type="molecule type" value="Genomic_DNA"/>
</dbReference>
<accession>A0A212IW22</accession>